<dbReference type="AlphaFoldDB" id="A0A8H5HLH9"/>
<evidence type="ECO:0000256" key="5">
    <source>
        <dbReference type="SAM" id="MobiDB-lite"/>
    </source>
</evidence>
<comment type="subcellular location">
    <subcellularLocation>
        <location evidence="2">Cytoplasm</location>
    </subcellularLocation>
    <subcellularLocation>
        <location evidence="1">Nucleus</location>
    </subcellularLocation>
</comment>
<dbReference type="InterPro" id="IPR044159">
    <property type="entry name" value="IQM"/>
</dbReference>
<gene>
    <name evidence="6" type="ORF">D9757_005362</name>
</gene>
<reference evidence="6 7" key="1">
    <citation type="journal article" date="2020" name="ISME J.">
        <title>Uncovering the hidden diversity of litter-decomposition mechanisms in mushroom-forming fungi.</title>
        <authorList>
            <person name="Floudas D."/>
            <person name="Bentzer J."/>
            <person name="Ahren D."/>
            <person name="Johansson T."/>
            <person name="Persson P."/>
            <person name="Tunlid A."/>
        </authorList>
    </citation>
    <scope>NUCLEOTIDE SEQUENCE [LARGE SCALE GENOMIC DNA]</scope>
    <source>
        <strain evidence="6 7">CBS 406.79</strain>
    </source>
</reference>
<dbReference type="Proteomes" id="UP000518752">
    <property type="component" value="Unassembled WGS sequence"/>
</dbReference>
<evidence type="ECO:0000313" key="7">
    <source>
        <dbReference type="Proteomes" id="UP000518752"/>
    </source>
</evidence>
<dbReference type="EMBL" id="JAACJN010000040">
    <property type="protein sequence ID" value="KAF5385442.1"/>
    <property type="molecule type" value="Genomic_DNA"/>
</dbReference>
<proteinExistence type="predicted"/>
<evidence type="ECO:0000256" key="4">
    <source>
        <dbReference type="ARBA" id="ARBA00023242"/>
    </source>
</evidence>
<dbReference type="GO" id="GO:0005634">
    <property type="term" value="C:nucleus"/>
    <property type="evidence" value="ECO:0007669"/>
    <property type="project" value="UniProtKB-SubCell"/>
</dbReference>
<evidence type="ECO:0000256" key="3">
    <source>
        <dbReference type="ARBA" id="ARBA00022490"/>
    </source>
</evidence>
<feature type="compositionally biased region" description="Basic and acidic residues" evidence="5">
    <location>
        <begin position="261"/>
        <end position="294"/>
    </location>
</feature>
<evidence type="ECO:0000256" key="1">
    <source>
        <dbReference type="ARBA" id="ARBA00004123"/>
    </source>
</evidence>
<keyword evidence="3" id="KW-0963">Cytoplasm</keyword>
<protein>
    <submittedName>
        <fullName evidence="6">Uncharacterized protein</fullName>
    </submittedName>
</protein>
<sequence length="300" mass="33835">MSEQRITYLSAEQRLSYLVKVDDAGCLRWSSTNELVDTTAGRWKDSDGSGIIPEDVPDRSVPRRGSFEYIDSPDSSSVESNAAMHYAETTKGSSNWSKLFYRYFTIRGVTDRLLRKTVRRNTWIYCTDKNYNLFIGIKHTGSFQHSSFLAGGIVTSAGLISVKDGLIHTLSPLSGHYRTSIDQFHHFIDILTERGVDMSKVKVSKAEAALWGIEHLTKLKKKQTHLKEVGKEQVSKLGHAAADTLKIGDLHWKREILEGRNWDAKDDKDNTSPKTTDENPRVVVEKGNRGRSDQESNDTL</sequence>
<dbReference type="OrthoDB" id="7344096at2759"/>
<dbReference type="GO" id="GO:0005737">
    <property type="term" value="C:cytoplasm"/>
    <property type="evidence" value="ECO:0007669"/>
    <property type="project" value="UniProtKB-SubCell"/>
</dbReference>
<keyword evidence="7" id="KW-1185">Reference proteome</keyword>
<accession>A0A8H5HLH9</accession>
<evidence type="ECO:0000313" key="6">
    <source>
        <dbReference type="EMBL" id="KAF5385442.1"/>
    </source>
</evidence>
<evidence type="ECO:0000256" key="2">
    <source>
        <dbReference type="ARBA" id="ARBA00004496"/>
    </source>
</evidence>
<dbReference type="PANTHER" id="PTHR31250:SF27">
    <property type="entry name" value="IQ DOMAIN-CONTAINING PROTEIN IQM5"/>
    <property type="match status" value="1"/>
</dbReference>
<name>A0A8H5HLH9_9AGAR</name>
<organism evidence="6 7">
    <name type="scientific">Collybiopsis confluens</name>
    <dbReference type="NCBI Taxonomy" id="2823264"/>
    <lineage>
        <taxon>Eukaryota</taxon>
        <taxon>Fungi</taxon>
        <taxon>Dikarya</taxon>
        <taxon>Basidiomycota</taxon>
        <taxon>Agaricomycotina</taxon>
        <taxon>Agaricomycetes</taxon>
        <taxon>Agaricomycetidae</taxon>
        <taxon>Agaricales</taxon>
        <taxon>Marasmiineae</taxon>
        <taxon>Omphalotaceae</taxon>
        <taxon>Collybiopsis</taxon>
    </lineage>
</organism>
<feature type="region of interest" description="Disordered" evidence="5">
    <location>
        <begin position="261"/>
        <end position="300"/>
    </location>
</feature>
<keyword evidence="4" id="KW-0539">Nucleus</keyword>
<dbReference type="PANTHER" id="PTHR31250">
    <property type="entry name" value="IQ DOMAIN-CONTAINING PROTEIN IQM3"/>
    <property type="match status" value="1"/>
</dbReference>
<comment type="caution">
    <text evidence="6">The sequence shown here is derived from an EMBL/GenBank/DDBJ whole genome shotgun (WGS) entry which is preliminary data.</text>
</comment>